<evidence type="ECO:0000259" key="1">
    <source>
        <dbReference type="Pfam" id="PF12770"/>
    </source>
</evidence>
<evidence type="ECO:0000313" key="3">
    <source>
        <dbReference type="Proteomes" id="UP000271624"/>
    </source>
</evidence>
<comment type="caution">
    <text evidence="2">The sequence shown here is derived from an EMBL/GenBank/DDBJ whole genome shotgun (WGS) entry which is preliminary data.</text>
</comment>
<dbReference type="Proteomes" id="UP000271624">
    <property type="component" value="Unassembled WGS sequence"/>
</dbReference>
<dbReference type="EMBL" id="RSCL01000001">
    <property type="protein sequence ID" value="RUT09753.1"/>
    <property type="molecule type" value="Genomic_DNA"/>
</dbReference>
<evidence type="ECO:0000313" key="2">
    <source>
        <dbReference type="EMBL" id="RUT09753.1"/>
    </source>
</evidence>
<organism evidence="2 3">
    <name type="scientific">Dulcicalothrix desertica PCC 7102</name>
    <dbReference type="NCBI Taxonomy" id="232991"/>
    <lineage>
        <taxon>Bacteria</taxon>
        <taxon>Bacillati</taxon>
        <taxon>Cyanobacteriota</taxon>
        <taxon>Cyanophyceae</taxon>
        <taxon>Nostocales</taxon>
        <taxon>Calotrichaceae</taxon>
        <taxon>Dulcicalothrix</taxon>
    </lineage>
</organism>
<protein>
    <recommendedName>
        <fullName evidence="1">CHAT domain-containing protein</fullName>
    </recommendedName>
</protein>
<gene>
    <name evidence="2" type="ORF">DSM106972_002480</name>
</gene>
<proteinExistence type="predicted"/>
<dbReference type="OrthoDB" id="444941at2"/>
<dbReference type="RefSeq" id="WP_127078089.1">
    <property type="nucleotide sequence ID" value="NZ_RSCL01000001.1"/>
</dbReference>
<keyword evidence="3" id="KW-1185">Reference proteome</keyword>
<sequence length="372" mass="42167">MSKSVVISLGHGNLNQGFPRVTVQVWETNNPHREQFIGSLPPAPQLDQLYKNWRIIYQSLCDRKLLRTPSTDDLDDYLEIGNGVTNISQHNFTELCAGLEAEMDTWLKSEGILGLSRKLRSALHLNEEINVIVETDDDLMRRLPWHRCDFFRDYSKAELAISRPEYMRHNDLDLQPKRNVVRILAILGDSEGIDLGAETEFLQGLNECEVVFLQTPTRQELNTSLWDNLGWDIIFFAGHSRTEGATGRLYINNGTDNSITIEELSEALKAAIEKGLKLAIFNSCDGLGMALALEKLHIPTAIVMREPVPNRVAQVFFHNFLTAFAISHLPLYTSFQMARRQLQGLENEFPGASWLPIICQNPAVEPPVWTKI</sequence>
<dbReference type="Pfam" id="PF12770">
    <property type="entry name" value="CHAT"/>
    <property type="match status" value="1"/>
</dbReference>
<name>A0A3S1CVT0_9CYAN</name>
<feature type="domain" description="CHAT" evidence="1">
    <location>
        <begin position="209"/>
        <end position="346"/>
    </location>
</feature>
<dbReference type="InterPro" id="IPR024983">
    <property type="entry name" value="CHAT_dom"/>
</dbReference>
<reference evidence="2" key="1">
    <citation type="submission" date="2018-12" db="EMBL/GenBank/DDBJ databases">
        <authorList>
            <person name="Will S."/>
            <person name="Neumann-Schaal M."/>
            <person name="Henke P."/>
        </authorList>
    </citation>
    <scope>NUCLEOTIDE SEQUENCE</scope>
    <source>
        <strain evidence="2">PCC 7102</strain>
    </source>
</reference>
<reference evidence="2" key="2">
    <citation type="journal article" date="2019" name="Genome Biol. Evol.">
        <title>Day and night: Metabolic profiles and evolutionary relationships of six axenic non-marine cyanobacteria.</title>
        <authorList>
            <person name="Will S.E."/>
            <person name="Henke P."/>
            <person name="Boedeker C."/>
            <person name="Huang S."/>
            <person name="Brinkmann H."/>
            <person name="Rohde M."/>
            <person name="Jarek M."/>
            <person name="Friedl T."/>
            <person name="Seufert S."/>
            <person name="Schumacher M."/>
            <person name="Overmann J."/>
            <person name="Neumann-Schaal M."/>
            <person name="Petersen J."/>
        </authorList>
    </citation>
    <scope>NUCLEOTIDE SEQUENCE [LARGE SCALE GENOMIC DNA]</scope>
    <source>
        <strain evidence="2">PCC 7102</strain>
    </source>
</reference>
<dbReference type="AlphaFoldDB" id="A0A3S1CVT0"/>
<accession>A0A3S1CVT0</accession>